<evidence type="ECO:0000256" key="2">
    <source>
        <dbReference type="ARBA" id="ARBA00029447"/>
    </source>
</evidence>
<dbReference type="SUPFAM" id="SSF58104">
    <property type="entry name" value="Methyl-accepting chemotaxis protein (MCP) signaling domain"/>
    <property type="match status" value="1"/>
</dbReference>
<keyword evidence="4" id="KW-0175">Coiled coil</keyword>
<dbReference type="HOGENOM" id="CLU_000445_107_18_9"/>
<dbReference type="EMBL" id="AHEN01000011">
    <property type="protein sequence ID" value="EJR02080.1"/>
    <property type="molecule type" value="Genomic_DNA"/>
</dbReference>
<dbReference type="PROSITE" id="PS50111">
    <property type="entry name" value="CHEMOTAXIS_TRANSDUC_2"/>
    <property type="match status" value="1"/>
</dbReference>
<evidence type="ECO:0000259" key="5">
    <source>
        <dbReference type="PROSITE" id="PS50111"/>
    </source>
</evidence>
<dbReference type="Pfam" id="PF00015">
    <property type="entry name" value="MCPsignal"/>
    <property type="match status" value="1"/>
</dbReference>
<accession>J8FLX4</accession>
<dbReference type="PANTHER" id="PTHR32089:SF112">
    <property type="entry name" value="LYSOZYME-LIKE PROTEIN-RELATED"/>
    <property type="match status" value="1"/>
</dbReference>
<dbReference type="PRINTS" id="PR00260">
    <property type="entry name" value="CHEMTRNSDUCR"/>
</dbReference>
<organism evidence="6 7">
    <name type="scientific">Bacillus cereus MC67</name>
    <dbReference type="NCBI Taxonomy" id="1053219"/>
    <lineage>
        <taxon>Bacteria</taxon>
        <taxon>Bacillati</taxon>
        <taxon>Bacillota</taxon>
        <taxon>Bacilli</taxon>
        <taxon>Bacillales</taxon>
        <taxon>Bacillaceae</taxon>
        <taxon>Bacillus</taxon>
        <taxon>Bacillus cereus group</taxon>
    </lineage>
</organism>
<dbReference type="InterPro" id="IPR004089">
    <property type="entry name" value="MCPsignal_dom"/>
</dbReference>
<gene>
    <name evidence="6" type="ORF">II3_01622</name>
</gene>
<keyword evidence="1 3" id="KW-0807">Transducer</keyword>
<evidence type="ECO:0000256" key="3">
    <source>
        <dbReference type="PROSITE-ProRule" id="PRU00284"/>
    </source>
</evidence>
<name>J8FLX4_BACCE</name>
<dbReference type="PANTHER" id="PTHR32089">
    <property type="entry name" value="METHYL-ACCEPTING CHEMOTAXIS PROTEIN MCPB"/>
    <property type="match status" value="1"/>
</dbReference>
<dbReference type="InterPro" id="IPR004090">
    <property type="entry name" value="Chemotax_Me-accpt_rcpt"/>
</dbReference>
<evidence type="ECO:0000256" key="1">
    <source>
        <dbReference type="ARBA" id="ARBA00023224"/>
    </source>
</evidence>
<comment type="caution">
    <text evidence="6">The sequence shown here is derived from an EMBL/GenBank/DDBJ whole genome shotgun (WGS) entry which is preliminary data.</text>
</comment>
<dbReference type="GO" id="GO:0016020">
    <property type="term" value="C:membrane"/>
    <property type="evidence" value="ECO:0007669"/>
    <property type="project" value="InterPro"/>
</dbReference>
<dbReference type="GO" id="GO:0007165">
    <property type="term" value="P:signal transduction"/>
    <property type="evidence" value="ECO:0007669"/>
    <property type="project" value="UniProtKB-KW"/>
</dbReference>
<dbReference type="GO" id="GO:0004888">
    <property type="term" value="F:transmembrane signaling receptor activity"/>
    <property type="evidence" value="ECO:0007669"/>
    <property type="project" value="InterPro"/>
</dbReference>
<feature type="coiled-coil region" evidence="4">
    <location>
        <begin position="5"/>
        <end position="39"/>
    </location>
</feature>
<dbReference type="PATRIC" id="fig|1053219.3.peg.1652"/>
<comment type="similarity">
    <text evidence="2">Belongs to the methyl-accepting chemotaxis (MCP) protein family.</text>
</comment>
<dbReference type="Gene3D" id="1.10.287.950">
    <property type="entry name" value="Methyl-accepting chemotaxis protein"/>
    <property type="match status" value="1"/>
</dbReference>
<evidence type="ECO:0000313" key="7">
    <source>
        <dbReference type="Proteomes" id="UP000006997"/>
    </source>
</evidence>
<dbReference type="Proteomes" id="UP000006997">
    <property type="component" value="Unassembled WGS sequence"/>
</dbReference>
<proteinExistence type="inferred from homology"/>
<sequence>MFTQKKALQHKINQLENRIQELETELKQKDIENQETISSIHDRVQSVVQEHQLVNNQHHTLQNLIQQLNSCFENVSTRTTHSNELNSEMLQKEQSLIQSIEEIIDCSNEGKESVHRLLIVINKLGEQSQRTSNSMNHLSERSKEIEQIVEVIQNIAAQTNLLALNASIEAARAGEHGKGFAVVANEVRKLAESTAESTKNIGNLTKKIQEEIEKAYENTKDNLHLVDEGVEMSADTNARIENILIMIQTLQSGATNVIKAIENQKSCNDDILREFANTQQMFQKLNTTIMNHIHDAEKVDVQLTKSLQETVSSQYSSSLLL</sequence>
<dbReference type="GO" id="GO:0006935">
    <property type="term" value="P:chemotaxis"/>
    <property type="evidence" value="ECO:0007669"/>
    <property type="project" value="InterPro"/>
</dbReference>
<evidence type="ECO:0000256" key="4">
    <source>
        <dbReference type="SAM" id="Coils"/>
    </source>
</evidence>
<feature type="domain" description="Methyl-accepting transducer" evidence="5">
    <location>
        <begin position="107"/>
        <end position="279"/>
    </location>
</feature>
<dbReference type="AlphaFoldDB" id="J8FLX4"/>
<dbReference type="SMART" id="SM00283">
    <property type="entry name" value="MA"/>
    <property type="match status" value="1"/>
</dbReference>
<evidence type="ECO:0000313" key="6">
    <source>
        <dbReference type="EMBL" id="EJR02080.1"/>
    </source>
</evidence>
<protein>
    <recommendedName>
        <fullName evidence="5">Methyl-accepting transducer domain-containing protein</fullName>
    </recommendedName>
</protein>
<reference evidence="6 7" key="1">
    <citation type="submission" date="2012-04" db="EMBL/GenBank/DDBJ databases">
        <title>The Genome Sequence of Bacillus cereus MC67.</title>
        <authorList>
            <consortium name="The Broad Institute Genome Sequencing Platform"/>
            <consortium name="The Broad Institute Genome Sequencing Center for Infectious Disease"/>
            <person name="Feldgarden M."/>
            <person name="Van der Auwera G.A."/>
            <person name="Mahillon J."/>
            <person name="Duprez V."/>
            <person name="Timmery S."/>
            <person name="Mattelet C."/>
            <person name="Dierick K."/>
            <person name="Sun M."/>
            <person name="Yu Z."/>
            <person name="Zhu L."/>
            <person name="Hu X."/>
            <person name="Shank E.B."/>
            <person name="Swiecicka I."/>
            <person name="Hansen B.M."/>
            <person name="Andrup L."/>
            <person name="Young S.K."/>
            <person name="Zeng Q."/>
            <person name="Gargeya S."/>
            <person name="Fitzgerald M."/>
            <person name="Haas B."/>
            <person name="Abouelleil A."/>
            <person name="Alvarado L."/>
            <person name="Arachchi H.M."/>
            <person name="Berlin A."/>
            <person name="Chapman S.B."/>
            <person name="Goldberg J."/>
            <person name="Griggs A."/>
            <person name="Gujja S."/>
            <person name="Hansen M."/>
            <person name="Howarth C."/>
            <person name="Imamovic A."/>
            <person name="Larimer J."/>
            <person name="McCowen C."/>
            <person name="Montmayeur A."/>
            <person name="Murphy C."/>
            <person name="Neiman D."/>
            <person name="Pearson M."/>
            <person name="Priest M."/>
            <person name="Roberts A."/>
            <person name="Saif S."/>
            <person name="Shea T."/>
            <person name="Sisk P."/>
            <person name="Sykes S."/>
            <person name="Wortman J."/>
            <person name="Nusbaum C."/>
            <person name="Birren B."/>
        </authorList>
    </citation>
    <scope>NUCLEOTIDE SEQUENCE [LARGE SCALE GENOMIC DNA]</scope>
    <source>
        <strain evidence="6 7">MC67</strain>
    </source>
</reference>